<accession>A0A1R3FVN3</accession>
<evidence type="ECO:0000313" key="3">
    <source>
        <dbReference type="Proteomes" id="UP000188268"/>
    </source>
</evidence>
<comment type="caution">
    <text evidence="2">The sequence shown here is derived from an EMBL/GenBank/DDBJ whole genome shotgun (WGS) entry which is preliminary data.</text>
</comment>
<dbReference type="Gramene" id="OMO49918">
    <property type="protein sequence ID" value="OMO49918"/>
    <property type="gene ID" value="CCACVL1_30758"/>
</dbReference>
<dbReference type="AlphaFoldDB" id="A0A1R3FVN3"/>
<proteinExistence type="predicted"/>
<evidence type="ECO:0000256" key="1">
    <source>
        <dbReference type="SAM" id="MobiDB-lite"/>
    </source>
</evidence>
<dbReference type="Proteomes" id="UP000188268">
    <property type="component" value="Unassembled WGS sequence"/>
</dbReference>
<dbReference type="EMBL" id="AWWV01016335">
    <property type="protein sequence ID" value="OMO49918.1"/>
    <property type="molecule type" value="Genomic_DNA"/>
</dbReference>
<reference evidence="2 3" key="1">
    <citation type="submission" date="2013-09" db="EMBL/GenBank/DDBJ databases">
        <title>Corchorus capsularis genome sequencing.</title>
        <authorList>
            <person name="Alam M."/>
            <person name="Haque M.S."/>
            <person name="Islam M.S."/>
            <person name="Emdad E.M."/>
            <person name="Islam M.M."/>
            <person name="Ahmed B."/>
            <person name="Halim A."/>
            <person name="Hossen Q.M.M."/>
            <person name="Hossain M.Z."/>
            <person name="Ahmed R."/>
            <person name="Khan M.M."/>
            <person name="Islam R."/>
            <person name="Rashid M.M."/>
            <person name="Khan S.A."/>
            <person name="Rahman M.S."/>
            <person name="Alam M."/>
        </authorList>
    </citation>
    <scope>NUCLEOTIDE SEQUENCE [LARGE SCALE GENOMIC DNA]</scope>
    <source>
        <strain evidence="3">cv. CVL-1</strain>
        <tissue evidence="2">Whole seedling</tissue>
    </source>
</reference>
<name>A0A1R3FVN3_COCAP</name>
<protein>
    <submittedName>
        <fullName evidence="2">Uncharacterized protein</fullName>
    </submittedName>
</protein>
<evidence type="ECO:0000313" key="2">
    <source>
        <dbReference type="EMBL" id="OMO49918.1"/>
    </source>
</evidence>
<feature type="region of interest" description="Disordered" evidence="1">
    <location>
        <begin position="1"/>
        <end position="22"/>
    </location>
</feature>
<keyword evidence="3" id="KW-1185">Reference proteome</keyword>
<gene>
    <name evidence="2" type="ORF">CCACVL1_30758</name>
</gene>
<sequence length="22" mass="2608">MDIAMEQRDEEDGFMSGIEFEK</sequence>
<organism evidence="2 3">
    <name type="scientific">Corchorus capsularis</name>
    <name type="common">Jute</name>
    <dbReference type="NCBI Taxonomy" id="210143"/>
    <lineage>
        <taxon>Eukaryota</taxon>
        <taxon>Viridiplantae</taxon>
        <taxon>Streptophyta</taxon>
        <taxon>Embryophyta</taxon>
        <taxon>Tracheophyta</taxon>
        <taxon>Spermatophyta</taxon>
        <taxon>Magnoliopsida</taxon>
        <taxon>eudicotyledons</taxon>
        <taxon>Gunneridae</taxon>
        <taxon>Pentapetalae</taxon>
        <taxon>rosids</taxon>
        <taxon>malvids</taxon>
        <taxon>Malvales</taxon>
        <taxon>Malvaceae</taxon>
        <taxon>Grewioideae</taxon>
        <taxon>Apeibeae</taxon>
        <taxon>Corchorus</taxon>
    </lineage>
</organism>